<keyword evidence="2" id="KW-0732">Signal</keyword>
<keyword evidence="1" id="KW-0802">TPR repeat</keyword>
<accession>A0ABT7WDK8</accession>
<feature type="chain" id="PRO_5045094235" description="Tetratricopeptide repeat protein" evidence="2">
    <location>
        <begin position="21"/>
        <end position="274"/>
    </location>
</feature>
<dbReference type="Pfam" id="PF13181">
    <property type="entry name" value="TPR_8"/>
    <property type="match status" value="1"/>
</dbReference>
<feature type="repeat" description="TPR" evidence="1">
    <location>
        <begin position="176"/>
        <end position="209"/>
    </location>
</feature>
<sequence>MKSKKLLTILLLLLMSNGFAQTFTMGKKCQESYASAKAALESKSYQDALSLFEAFSSDCKTKDAKILASEGKAEAYNALGMHTEAMAEADDVLKRTKDRSLAGHFQKAVALNATGDIEGSKKQLESVMKLTEMNENTAQRASNYALMAALYDRQMGQMDSAMVYLNKAKELDPENVNYILQEGDMYLVHDDFKSAYAVYDEAARLYPDSQEVYVSKSNAGLQEMAKKYGTTKAQDLRGMMSAAEKAAICGDLTRAMELGYKDMNKEMFKALVCQ</sequence>
<name>A0ABT7WDK8_9FLAO</name>
<dbReference type="InterPro" id="IPR011990">
    <property type="entry name" value="TPR-like_helical_dom_sf"/>
</dbReference>
<evidence type="ECO:0000256" key="2">
    <source>
        <dbReference type="SAM" id="SignalP"/>
    </source>
</evidence>
<evidence type="ECO:0000313" key="4">
    <source>
        <dbReference type="Proteomes" id="UP001174839"/>
    </source>
</evidence>
<organism evidence="3 4">
    <name type="scientific">Robiginitalea aurantiaca</name>
    <dbReference type="NCBI Taxonomy" id="3056915"/>
    <lineage>
        <taxon>Bacteria</taxon>
        <taxon>Pseudomonadati</taxon>
        <taxon>Bacteroidota</taxon>
        <taxon>Flavobacteriia</taxon>
        <taxon>Flavobacteriales</taxon>
        <taxon>Flavobacteriaceae</taxon>
        <taxon>Robiginitalea</taxon>
    </lineage>
</organism>
<protein>
    <recommendedName>
        <fullName evidence="5">Tetratricopeptide repeat protein</fullName>
    </recommendedName>
</protein>
<dbReference type="Proteomes" id="UP001174839">
    <property type="component" value="Unassembled WGS sequence"/>
</dbReference>
<keyword evidence="4" id="KW-1185">Reference proteome</keyword>
<reference evidence="3" key="1">
    <citation type="submission" date="2023-06" db="EMBL/GenBank/DDBJ databases">
        <title>Robiginitalea aurantiacus sp. nov. and Algoriphagus sediminis sp. nov., isolated from coastal sediment.</title>
        <authorList>
            <person name="Zhou Z.Y."/>
            <person name="An J."/>
            <person name="Jia Y.W."/>
            <person name="Du Z.J."/>
        </authorList>
    </citation>
    <scope>NUCLEOTIDE SEQUENCE</scope>
    <source>
        <strain evidence="3">M39</strain>
    </source>
</reference>
<dbReference type="Gene3D" id="1.25.40.10">
    <property type="entry name" value="Tetratricopeptide repeat domain"/>
    <property type="match status" value="2"/>
</dbReference>
<dbReference type="SMART" id="SM00028">
    <property type="entry name" value="TPR"/>
    <property type="match status" value="3"/>
</dbReference>
<dbReference type="PROSITE" id="PS50005">
    <property type="entry name" value="TPR"/>
    <property type="match status" value="1"/>
</dbReference>
<dbReference type="SUPFAM" id="SSF48452">
    <property type="entry name" value="TPR-like"/>
    <property type="match status" value="1"/>
</dbReference>
<dbReference type="RefSeq" id="WP_289724364.1">
    <property type="nucleotide sequence ID" value="NZ_JAUDUY010000002.1"/>
</dbReference>
<proteinExistence type="predicted"/>
<evidence type="ECO:0000313" key="3">
    <source>
        <dbReference type="EMBL" id="MDM9631004.1"/>
    </source>
</evidence>
<feature type="signal peptide" evidence="2">
    <location>
        <begin position="1"/>
        <end position="20"/>
    </location>
</feature>
<evidence type="ECO:0000256" key="1">
    <source>
        <dbReference type="PROSITE-ProRule" id="PRU00339"/>
    </source>
</evidence>
<comment type="caution">
    <text evidence="3">The sequence shown here is derived from an EMBL/GenBank/DDBJ whole genome shotgun (WGS) entry which is preliminary data.</text>
</comment>
<dbReference type="InterPro" id="IPR019734">
    <property type="entry name" value="TPR_rpt"/>
</dbReference>
<dbReference type="EMBL" id="JAUDUY010000002">
    <property type="protein sequence ID" value="MDM9631004.1"/>
    <property type="molecule type" value="Genomic_DNA"/>
</dbReference>
<evidence type="ECO:0008006" key="5">
    <source>
        <dbReference type="Google" id="ProtNLM"/>
    </source>
</evidence>
<gene>
    <name evidence="3" type="ORF">QU605_05965</name>
</gene>